<evidence type="ECO:0000259" key="5">
    <source>
        <dbReference type="Pfam" id="PF00266"/>
    </source>
</evidence>
<dbReference type="InterPro" id="IPR020578">
    <property type="entry name" value="Aminotrans_V_PyrdxlP_BS"/>
</dbReference>
<dbReference type="Gene3D" id="3.90.1150.10">
    <property type="entry name" value="Aspartate Aminotransferase, domain 1"/>
    <property type="match status" value="1"/>
</dbReference>
<keyword evidence="6" id="KW-0032">Aminotransferase</keyword>
<keyword evidence="6" id="KW-0808">Transferase</keyword>
<feature type="domain" description="Aminotransferase class V" evidence="5">
    <location>
        <begin position="33"/>
        <end position="394"/>
    </location>
</feature>
<evidence type="ECO:0000256" key="2">
    <source>
        <dbReference type="ARBA" id="ARBA00022898"/>
    </source>
</evidence>
<dbReference type="InterPro" id="IPR015424">
    <property type="entry name" value="PyrdxlP-dep_Trfase"/>
</dbReference>
<reference evidence="6 7" key="1">
    <citation type="submission" date="2016-09" db="EMBL/GenBank/DDBJ databases">
        <title>Couchioplanes caeruleus draft genome sequence.</title>
        <authorList>
            <person name="Sheehan J."/>
            <person name="Caffrey P."/>
        </authorList>
    </citation>
    <scope>NUCLEOTIDE SEQUENCE [LARGE SCALE GENOMIC DNA]</scope>
    <source>
        <strain evidence="6 7">DSM 43634</strain>
    </source>
</reference>
<dbReference type="Gene3D" id="3.40.640.10">
    <property type="entry name" value="Type I PLP-dependent aspartate aminotransferase-like (Major domain)"/>
    <property type="match status" value="1"/>
</dbReference>
<gene>
    <name evidence="6" type="ORF">BG844_17790</name>
</gene>
<organism evidence="6 7">
    <name type="scientific">Couchioplanes caeruleus subsp. caeruleus</name>
    <dbReference type="NCBI Taxonomy" id="56427"/>
    <lineage>
        <taxon>Bacteria</taxon>
        <taxon>Bacillati</taxon>
        <taxon>Actinomycetota</taxon>
        <taxon>Actinomycetes</taxon>
        <taxon>Micromonosporales</taxon>
        <taxon>Micromonosporaceae</taxon>
        <taxon>Couchioplanes</taxon>
    </lineage>
</organism>
<accession>A0A1K0G6T6</accession>
<dbReference type="InterPro" id="IPR015422">
    <property type="entry name" value="PyrdxlP-dep_Trfase_small"/>
</dbReference>
<dbReference type="InterPro" id="IPR000192">
    <property type="entry name" value="Aminotrans_V_dom"/>
</dbReference>
<comment type="caution">
    <text evidence="6">The sequence shown here is derived from an EMBL/GenBank/DDBJ whole genome shotgun (WGS) entry which is preliminary data.</text>
</comment>
<dbReference type="EMBL" id="MEIA01000183">
    <property type="protein sequence ID" value="OJF12970.1"/>
    <property type="molecule type" value="Genomic_DNA"/>
</dbReference>
<dbReference type="PANTHER" id="PTHR43586">
    <property type="entry name" value="CYSTEINE DESULFURASE"/>
    <property type="match status" value="1"/>
</dbReference>
<comment type="cofactor">
    <cofactor evidence="1 4">
        <name>pyridoxal 5'-phosphate</name>
        <dbReference type="ChEBI" id="CHEBI:597326"/>
    </cofactor>
</comment>
<protein>
    <submittedName>
        <fullName evidence="6">Aminotransferase class V</fullName>
    </submittedName>
</protein>
<proteinExistence type="inferred from homology"/>
<name>A0A1K0G6T6_9ACTN</name>
<evidence type="ECO:0000256" key="3">
    <source>
        <dbReference type="RuleBase" id="RU004075"/>
    </source>
</evidence>
<dbReference type="RefSeq" id="WP_071806457.1">
    <property type="nucleotide sequence ID" value="NZ_MEIA01000183.1"/>
</dbReference>
<evidence type="ECO:0000313" key="7">
    <source>
        <dbReference type="Proteomes" id="UP000182486"/>
    </source>
</evidence>
<comment type="similarity">
    <text evidence="3">Belongs to the class-V pyridoxal-phosphate-dependent aminotransferase family.</text>
</comment>
<keyword evidence="7" id="KW-1185">Reference proteome</keyword>
<evidence type="ECO:0000256" key="1">
    <source>
        <dbReference type="ARBA" id="ARBA00001933"/>
    </source>
</evidence>
<keyword evidence="2" id="KW-0663">Pyridoxal phosphate</keyword>
<dbReference type="InterPro" id="IPR015421">
    <property type="entry name" value="PyrdxlP-dep_Trfase_major"/>
</dbReference>
<dbReference type="PANTHER" id="PTHR43586:SF24">
    <property type="entry name" value="BLR4730 PROTEIN"/>
    <property type="match status" value="1"/>
</dbReference>
<dbReference type="GO" id="GO:0008483">
    <property type="term" value="F:transaminase activity"/>
    <property type="evidence" value="ECO:0007669"/>
    <property type="project" value="UniProtKB-KW"/>
</dbReference>
<dbReference type="Proteomes" id="UP000182486">
    <property type="component" value="Unassembled WGS sequence"/>
</dbReference>
<dbReference type="SUPFAM" id="SSF53383">
    <property type="entry name" value="PLP-dependent transferases"/>
    <property type="match status" value="1"/>
</dbReference>
<evidence type="ECO:0000256" key="4">
    <source>
        <dbReference type="RuleBase" id="RU004504"/>
    </source>
</evidence>
<dbReference type="Pfam" id="PF00266">
    <property type="entry name" value="Aminotran_5"/>
    <property type="match status" value="1"/>
</dbReference>
<dbReference type="PROSITE" id="PS00595">
    <property type="entry name" value="AA_TRANSFER_CLASS_5"/>
    <property type="match status" value="1"/>
</dbReference>
<evidence type="ECO:0000313" key="6">
    <source>
        <dbReference type="EMBL" id="OJF12970.1"/>
    </source>
</evidence>
<dbReference type="AlphaFoldDB" id="A0A1K0G6T6"/>
<sequence>MCHTADQGVAIATVDVDRARRETPGCATVTHLNNAGAALPPAVVTDTVIAHLQRESRIGGYEAAAEAAERVEDVYRSLARLIGADPDEIAVVENATRAWDMAFYGFGFRPGDRILTTRAEYASNVIALLQVARRTGAVVELVDDDEHGQIDVSDLGRRLDETVKLVALTHVPSSGGLVNPAAEVGKLTRAAGVPFLLDACQSVGQIPIDVREIGCDLLSATGRKFLRAPRGTGFLYARRELAQRLEPPLLDLHAASWPAPDRYEIRPDARRFETWETNYATKLGLGAAADYALSWDVEATTGRIAMLGEALRQRLRDLPGVSVHDRGARLGGIVTFTVAGVDAAEVKRTLGAAGINTSTSSADYAQWHLKGRGLDDVVRASVHYYNTEEELDRLCRHLPR</sequence>